<reference evidence="6 7" key="1">
    <citation type="submission" date="2019-02" db="EMBL/GenBank/DDBJ databases">
        <title>Complete Genome Sequence and Methylome Analysis of free living Spirochaetas.</title>
        <authorList>
            <person name="Fomenkov A."/>
            <person name="Dubinina G."/>
            <person name="Leshcheva N."/>
            <person name="Mikheeva N."/>
            <person name="Grabovich M."/>
            <person name="Vincze T."/>
            <person name="Roberts R.J."/>
        </authorList>
    </citation>
    <scope>NUCLEOTIDE SEQUENCE [LARGE SCALE GENOMIC DNA]</scope>
    <source>
        <strain evidence="6 7">K2</strain>
    </source>
</reference>
<dbReference type="SUPFAM" id="SSF52540">
    <property type="entry name" value="P-loop containing nucleoside triphosphate hydrolases"/>
    <property type="match status" value="2"/>
</dbReference>
<dbReference type="GO" id="GO:0043190">
    <property type="term" value="C:ATP-binding cassette (ABC) transporter complex"/>
    <property type="evidence" value="ECO:0007669"/>
    <property type="project" value="TreeGrafter"/>
</dbReference>
<keyword evidence="4 6" id="KW-0067">ATP-binding</keyword>
<dbReference type="Pfam" id="PF00005">
    <property type="entry name" value="ABC_tran"/>
    <property type="match status" value="2"/>
</dbReference>
<keyword evidence="3" id="KW-0547">Nucleotide-binding</keyword>
<organism evidence="6 7">
    <name type="scientific">Oceanispirochaeta crateris</name>
    <dbReference type="NCBI Taxonomy" id="2518645"/>
    <lineage>
        <taxon>Bacteria</taxon>
        <taxon>Pseudomonadati</taxon>
        <taxon>Spirochaetota</taxon>
        <taxon>Spirochaetia</taxon>
        <taxon>Spirochaetales</taxon>
        <taxon>Spirochaetaceae</taxon>
        <taxon>Oceanispirochaeta</taxon>
    </lineage>
</organism>
<dbReference type="InterPro" id="IPR050095">
    <property type="entry name" value="ECF_ABC_transporter_ATP-bd"/>
</dbReference>
<feature type="domain" description="ABC transporter" evidence="5">
    <location>
        <begin position="274"/>
        <end position="494"/>
    </location>
</feature>
<dbReference type="PANTHER" id="PTHR43553">
    <property type="entry name" value="HEAVY METAL TRANSPORTER"/>
    <property type="match status" value="1"/>
</dbReference>
<dbReference type="EMBL" id="CP036150">
    <property type="protein sequence ID" value="QEN06585.1"/>
    <property type="molecule type" value="Genomic_DNA"/>
</dbReference>
<evidence type="ECO:0000259" key="5">
    <source>
        <dbReference type="PROSITE" id="PS50893"/>
    </source>
</evidence>
<protein>
    <submittedName>
        <fullName evidence="6">ABC transporter ATP-binding protein</fullName>
    </submittedName>
</protein>
<name>A0A5C1QEW2_9SPIO</name>
<keyword evidence="7" id="KW-1185">Reference proteome</keyword>
<dbReference type="InterPro" id="IPR015856">
    <property type="entry name" value="ABC_transpr_CbiO/EcfA_su"/>
</dbReference>
<evidence type="ECO:0000313" key="7">
    <source>
        <dbReference type="Proteomes" id="UP000324209"/>
    </source>
</evidence>
<dbReference type="InterPro" id="IPR003439">
    <property type="entry name" value="ABC_transporter-like_ATP-bd"/>
</dbReference>
<evidence type="ECO:0000256" key="2">
    <source>
        <dbReference type="ARBA" id="ARBA00022448"/>
    </source>
</evidence>
<dbReference type="KEGG" id="ock:EXM22_00740"/>
<accession>A0A5C1QEW2</accession>
<evidence type="ECO:0000313" key="6">
    <source>
        <dbReference type="EMBL" id="QEN06585.1"/>
    </source>
</evidence>
<dbReference type="GO" id="GO:0005524">
    <property type="term" value="F:ATP binding"/>
    <property type="evidence" value="ECO:0007669"/>
    <property type="project" value="UniProtKB-KW"/>
</dbReference>
<feature type="domain" description="ABC transporter" evidence="5">
    <location>
        <begin position="10"/>
        <end position="255"/>
    </location>
</feature>
<dbReference type="GO" id="GO:0042626">
    <property type="term" value="F:ATPase-coupled transmembrane transporter activity"/>
    <property type="evidence" value="ECO:0007669"/>
    <property type="project" value="TreeGrafter"/>
</dbReference>
<evidence type="ECO:0000256" key="1">
    <source>
        <dbReference type="ARBA" id="ARBA00005417"/>
    </source>
</evidence>
<dbReference type="OrthoDB" id="9805565at2"/>
<keyword evidence="2" id="KW-0813">Transport</keyword>
<dbReference type="PROSITE" id="PS50893">
    <property type="entry name" value="ABC_TRANSPORTER_2"/>
    <property type="match status" value="2"/>
</dbReference>
<dbReference type="PANTHER" id="PTHR43553:SF24">
    <property type="entry name" value="ENERGY-COUPLING FACTOR TRANSPORTER ATP-BINDING PROTEIN ECFA1"/>
    <property type="match status" value="1"/>
</dbReference>
<dbReference type="AlphaFoldDB" id="A0A5C1QEW2"/>
<gene>
    <name evidence="6" type="ORF">EXM22_00740</name>
</gene>
<dbReference type="Proteomes" id="UP000324209">
    <property type="component" value="Chromosome"/>
</dbReference>
<dbReference type="GO" id="GO:0016887">
    <property type="term" value="F:ATP hydrolysis activity"/>
    <property type="evidence" value="ECO:0007669"/>
    <property type="project" value="InterPro"/>
</dbReference>
<dbReference type="SMART" id="SM00382">
    <property type="entry name" value="AAA"/>
    <property type="match status" value="2"/>
</dbReference>
<dbReference type="RefSeq" id="WP_149484668.1">
    <property type="nucleotide sequence ID" value="NZ_CP036150.1"/>
</dbReference>
<dbReference type="CDD" id="cd03225">
    <property type="entry name" value="ABC_cobalt_CbiO_domain1"/>
    <property type="match status" value="2"/>
</dbReference>
<evidence type="ECO:0000256" key="4">
    <source>
        <dbReference type="ARBA" id="ARBA00022840"/>
    </source>
</evidence>
<evidence type="ECO:0000256" key="3">
    <source>
        <dbReference type="ARBA" id="ARBA00022741"/>
    </source>
</evidence>
<dbReference type="Gene3D" id="3.40.50.300">
    <property type="entry name" value="P-loop containing nucleotide triphosphate hydrolases"/>
    <property type="match status" value="2"/>
</dbReference>
<comment type="similarity">
    <text evidence="1">Belongs to the ABC transporter superfamily.</text>
</comment>
<dbReference type="InterPro" id="IPR027417">
    <property type="entry name" value="P-loop_NTPase"/>
</dbReference>
<dbReference type="InterPro" id="IPR003593">
    <property type="entry name" value="AAA+_ATPase"/>
</dbReference>
<sequence>MINAEKQPLLSIRDYHFEFPSYPGLQNQALFKGLNFTLNRGEFWVVLGAPESGKTTLGRCLTGVYPGLTQAETSGDIFIDGEPVSTRSACDWIEKTGIVFQNPDEQIVSTRCDDEASLALESLAFEAHEIQKRLSASFGRFSILGKERRNPVSLSGGEKKRLLIASLEMQNPDLWILDESMDELDHDGQEFLMNYLGEKAHNENKGILLFASKYKDLFQDSEVKLALLSAGQMNIQENDPHHFEALLEADGLSLTENQGYKASYSPPADQTCLFEMHNVKYKYHGNTDFSLDIEHFELKQGEVLALEGPNGCGKTTLARIVSGLIDPDKGDLTLFGASVGRAQLNKSCGYLFQNPDYQLFLPTVAEELALGLKFSGLDKKLRNSRISQAIDLFRLPSSDAPPALMSFGARKRLQGAIYYLLDKHIYILDEADSGLNFRDFISIVSELRTKAAALIVISHDSNIQSLGADRVLRMDQGRIFEQESGMSSKRGDNPHD</sequence>
<proteinExistence type="inferred from homology"/>